<dbReference type="Proteomes" id="UP000823388">
    <property type="component" value="Chromosome 9N"/>
</dbReference>
<accession>A0A8T0MI04</accession>
<name>A0A8T0MI04_PANVG</name>
<evidence type="ECO:0000313" key="2">
    <source>
        <dbReference type="EMBL" id="KAG2535943.1"/>
    </source>
</evidence>
<protein>
    <submittedName>
        <fullName evidence="2">Uncharacterized protein</fullName>
    </submittedName>
</protein>
<sequence>MCQVTPASLEAAAGITQGSGGRTQLVTGPTATLAPPQSIASAAPWLLADTDEPPLRPASRHHRSLRATPLAAAAALLGCEGEGGCSGAQEQVRRRLPHASESTAAPARHRIRPSPPPNRAAWSHGLCLGALGRGGVERTWGN</sequence>
<dbReference type="EMBL" id="CM029054">
    <property type="protein sequence ID" value="KAG2535943.1"/>
    <property type="molecule type" value="Genomic_DNA"/>
</dbReference>
<proteinExistence type="predicted"/>
<organism evidence="2 3">
    <name type="scientific">Panicum virgatum</name>
    <name type="common">Blackwell switchgrass</name>
    <dbReference type="NCBI Taxonomy" id="38727"/>
    <lineage>
        <taxon>Eukaryota</taxon>
        <taxon>Viridiplantae</taxon>
        <taxon>Streptophyta</taxon>
        <taxon>Embryophyta</taxon>
        <taxon>Tracheophyta</taxon>
        <taxon>Spermatophyta</taxon>
        <taxon>Magnoliopsida</taxon>
        <taxon>Liliopsida</taxon>
        <taxon>Poales</taxon>
        <taxon>Poaceae</taxon>
        <taxon>PACMAD clade</taxon>
        <taxon>Panicoideae</taxon>
        <taxon>Panicodae</taxon>
        <taxon>Paniceae</taxon>
        <taxon>Panicinae</taxon>
        <taxon>Panicum</taxon>
        <taxon>Panicum sect. Hiantes</taxon>
    </lineage>
</organism>
<comment type="caution">
    <text evidence="2">The sequence shown here is derived from an EMBL/GenBank/DDBJ whole genome shotgun (WGS) entry which is preliminary data.</text>
</comment>
<evidence type="ECO:0000256" key="1">
    <source>
        <dbReference type="SAM" id="MobiDB-lite"/>
    </source>
</evidence>
<feature type="region of interest" description="Disordered" evidence="1">
    <location>
        <begin position="84"/>
        <end position="120"/>
    </location>
</feature>
<evidence type="ECO:0000313" key="3">
    <source>
        <dbReference type="Proteomes" id="UP000823388"/>
    </source>
</evidence>
<keyword evidence="3" id="KW-1185">Reference proteome</keyword>
<dbReference type="AlphaFoldDB" id="A0A8T0MI04"/>
<reference evidence="2" key="1">
    <citation type="submission" date="2020-05" db="EMBL/GenBank/DDBJ databases">
        <title>WGS assembly of Panicum virgatum.</title>
        <authorList>
            <person name="Lovell J.T."/>
            <person name="Jenkins J."/>
            <person name="Shu S."/>
            <person name="Juenger T.E."/>
            <person name="Schmutz J."/>
        </authorList>
    </citation>
    <scope>NUCLEOTIDE SEQUENCE</scope>
    <source>
        <strain evidence="2">AP13</strain>
    </source>
</reference>
<gene>
    <name evidence="2" type="ORF">PVAP13_9NG150246</name>
</gene>